<gene>
    <name evidence="2" type="ORF">CRM82_06695</name>
</gene>
<evidence type="ECO:0000313" key="2">
    <source>
        <dbReference type="EMBL" id="PEH88331.1"/>
    </source>
</evidence>
<dbReference type="GeneID" id="80800280"/>
<dbReference type="STRING" id="1219032.GCA_001515545_03461"/>
<dbReference type="OrthoDB" id="8525483at2"/>
<dbReference type="RefSeq" id="WP_066540586.1">
    <property type="nucleotide sequence ID" value="NZ_DALZSI010000002.1"/>
</dbReference>
<dbReference type="EMBL" id="PDEA01000001">
    <property type="protein sequence ID" value="PEH88331.1"/>
    <property type="molecule type" value="Genomic_DNA"/>
</dbReference>
<feature type="region of interest" description="Disordered" evidence="1">
    <location>
        <begin position="175"/>
        <end position="201"/>
    </location>
</feature>
<evidence type="ECO:0000256" key="1">
    <source>
        <dbReference type="SAM" id="MobiDB-lite"/>
    </source>
</evidence>
<proteinExistence type="predicted"/>
<keyword evidence="3" id="KW-1185">Reference proteome</keyword>
<organism evidence="2 3">
    <name type="scientific">Comamonas terrigena</name>
    <dbReference type="NCBI Taxonomy" id="32013"/>
    <lineage>
        <taxon>Bacteria</taxon>
        <taxon>Pseudomonadati</taxon>
        <taxon>Pseudomonadota</taxon>
        <taxon>Betaproteobacteria</taxon>
        <taxon>Burkholderiales</taxon>
        <taxon>Comamonadaceae</taxon>
        <taxon>Comamonas</taxon>
    </lineage>
</organism>
<dbReference type="AlphaFoldDB" id="A0A2A7UT45"/>
<reference evidence="3" key="1">
    <citation type="submission" date="2017-09" db="EMBL/GenBank/DDBJ databases">
        <title>FDA dAtabase for Regulatory Grade micrObial Sequences (FDA-ARGOS): Supporting development and validation of Infectious Disease Dx tests.</title>
        <authorList>
            <person name="Minogue T."/>
            <person name="Wolcott M."/>
            <person name="Wasieloski L."/>
            <person name="Aguilar W."/>
            <person name="Moore D."/>
            <person name="Tallon L."/>
            <person name="Sadzewicz L."/>
            <person name="Ott S."/>
            <person name="Zhao X."/>
            <person name="Nagaraj S."/>
            <person name="Vavikolanu K."/>
            <person name="Aluvathingal J."/>
            <person name="Nadendla S."/>
            <person name="Sichtig H."/>
        </authorList>
    </citation>
    <scope>NUCLEOTIDE SEQUENCE [LARGE SCALE GENOMIC DNA]</scope>
    <source>
        <strain evidence="3">FDAARGOS_394</strain>
    </source>
</reference>
<dbReference type="InterPro" id="IPR038989">
    <property type="entry name" value="UbiJ"/>
</dbReference>
<dbReference type="PANTHER" id="PTHR38693">
    <property type="entry name" value="UBIQUINONE BIOSYNTHESIS PROTEIN UBIJ"/>
    <property type="match status" value="1"/>
</dbReference>
<accession>A0A2A7UT45</accession>
<dbReference type="PANTHER" id="PTHR38693:SF1">
    <property type="entry name" value="UBIQUINONE BIOSYNTHESIS ACCESSORY FACTOR UBIJ"/>
    <property type="match status" value="1"/>
</dbReference>
<sequence>MATQSPFSFLNGLVERVVETVQPPQWLVHETQQRVVLFLNHVLMQEKAAMERLVRQKGRVARVQWRNFNMALLITPAGLFNLAPEGATPDLLLEIADSNPLVLAKTALRGDKPAIRIEGDVQLAADIHWLVDNVEWDVEEDLARIIGDTPAHMIGSAARKLAQGLRQFVGARMAKADEATTPAPGAQNNLPVADAEPRQPQ</sequence>
<name>A0A2A7UT45_COMTR</name>
<dbReference type="Proteomes" id="UP000220246">
    <property type="component" value="Unassembled WGS sequence"/>
</dbReference>
<dbReference type="GO" id="GO:0006744">
    <property type="term" value="P:ubiquinone biosynthetic process"/>
    <property type="evidence" value="ECO:0007669"/>
    <property type="project" value="InterPro"/>
</dbReference>
<evidence type="ECO:0008006" key="4">
    <source>
        <dbReference type="Google" id="ProtNLM"/>
    </source>
</evidence>
<protein>
    <recommendedName>
        <fullName evidence="4">Ubiquinone biosynthesis protein UbiJ</fullName>
    </recommendedName>
</protein>
<comment type="caution">
    <text evidence="2">The sequence shown here is derived from an EMBL/GenBank/DDBJ whole genome shotgun (WGS) entry which is preliminary data.</text>
</comment>
<evidence type="ECO:0000313" key="3">
    <source>
        <dbReference type="Proteomes" id="UP000220246"/>
    </source>
</evidence>